<evidence type="ECO:0000256" key="7">
    <source>
        <dbReference type="SAM" id="Phobius"/>
    </source>
</evidence>
<dbReference type="EMBL" id="JNOM01000505">
    <property type="protein sequence ID" value="KNG81031.1"/>
    <property type="molecule type" value="Genomic_DNA"/>
</dbReference>
<dbReference type="GeneID" id="26812489"/>
<feature type="transmembrane region" description="Helical" evidence="7">
    <location>
        <begin position="315"/>
        <end position="335"/>
    </location>
</feature>
<gene>
    <name evidence="8" type="ORF">ANOM_010685</name>
</gene>
<feature type="transmembrane region" description="Helical" evidence="7">
    <location>
        <begin position="402"/>
        <end position="422"/>
    </location>
</feature>
<dbReference type="PANTHER" id="PTHR43791">
    <property type="entry name" value="PERMEASE-RELATED"/>
    <property type="match status" value="1"/>
</dbReference>
<keyword evidence="5 7" id="KW-1133">Transmembrane helix</keyword>
<feature type="transmembrane region" description="Helical" evidence="7">
    <location>
        <begin position="93"/>
        <end position="111"/>
    </location>
</feature>
<evidence type="ECO:0000256" key="6">
    <source>
        <dbReference type="ARBA" id="ARBA00023136"/>
    </source>
</evidence>
<comment type="subcellular location">
    <subcellularLocation>
        <location evidence="1">Membrane</location>
        <topology evidence="1">Multi-pass membrane protein</topology>
    </subcellularLocation>
</comment>
<evidence type="ECO:0000313" key="9">
    <source>
        <dbReference type="Proteomes" id="UP000037505"/>
    </source>
</evidence>
<keyword evidence="4 7" id="KW-0812">Transmembrane</keyword>
<dbReference type="InterPro" id="IPR011701">
    <property type="entry name" value="MFS"/>
</dbReference>
<name>A0A0L1IN55_ASPN3</name>
<comment type="caution">
    <text evidence="8">The sequence shown here is derived from an EMBL/GenBank/DDBJ whole genome shotgun (WGS) entry which is preliminary data.</text>
</comment>
<accession>A0A0L1IN55</accession>
<comment type="similarity">
    <text evidence="2">Belongs to the major facilitator superfamily.</text>
</comment>
<organism evidence="8 9">
    <name type="scientific">Aspergillus nomiae NRRL (strain ATCC 15546 / NRRL 13137 / CBS 260.88 / M93)</name>
    <dbReference type="NCBI Taxonomy" id="1509407"/>
    <lineage>
        <taxon>Eukaryota</taxon>
        <taxon>Fungi</taxon>
        <taxon>Dikarya</taxon>
        <taxon>Ascomycota</taxon>
        <taxon>Pezizomycotina</taxon>
        <taxon>Eurotiomycetes</taxon>
        <taxon>Eurotiomycetidae</taxon>
        <taxon>Eurotiales</taxon>
        <taxon>Aspergillaceae</taxon>
        <taxon>Aspergillus</taxon>
        <taxon>Aspergillus subgen. Circumdati</taxon>
    </lineage>
</organism>
<feature type="transmembrane region" description="Helical" evidence="7">
    <location>
        <begin position="217"/>
        <end position="238"/>
    </location>
</feature>
<feature type="transmembrane region" description="Helical" evidence="7">
    <location>
        <begin position="147"/>
        <end position="172"/>
    </location>
</feature>
<feature type="transmembrane region" description="Helical" evidence="7">
    <location>
        <begin position="434"/>
        <end position="455"/>
    </location>
</feature>
<protein>
    <recommendedName>
        <fullName evidence="10">Phthalate transporter</fullName>
    </recommendedName>
</protein>
<dbReference type="FunFam" id="1.20.1250.20:FF:000013">
    <property type="entry name" value="MFS general substrate transporter"/>
    <property type="match status" value="1"/>
</dbReference>
<keyword evidence="9" id="KW-1185">Reference proteome</keyword>
<feature type="transmembrane region" description="Helical" evidence="7">
    <location>
        <begin position="55"/>
        <end position="73"/>
    </location>
</feature>
<dbReference type="InterPro" id="IPR036259">
    <property type="entry name" value="MFS_trans_sf"/>
</dbReference>
<evidence type="ECO:0000256" key="5">
    <source>
        <dbReference type="ARBA" id="ARBA00022989"/>
    </source>
</evidence>
<evidence type="ECO:0000256" key="4">
    <source>
        <dbReference type="ARBA" id="ARBA00022692"/>
    </source>
</evidence>
<feature type="transmembrane region" description="Helical" evidence="7">
    <location>
        <begin position="341"/>
        <end position="363"/>
    </location>
</feature>
<feature type="transmembrane region" description="Helical" evidence="7">
    <location>
        <begin position="123"/>
        <end position="141"/>
    </location>
</feature>
<dbReference type="RefSeq" id="XP_015401954.1">
    <property type="nucleotide sequence ID" value="XM_015555941.1"/>
</dbReference>
<dbReference type="AlphaFoldDB" id="A0A0L1IN55"/>
<dbReference type="GO" id="GO:0022857">
    <property type="term" value="F:transmembrane transporter activity"/>
    <property type="evidence" value="ECO:0007669"/>
    <property type="project" value="InterPro"/>
</dbReference>
<dbReference type="Pfam" id="PF07690">
    <property type="entry name" value="MFS_1"/>
    <property type="match status" value="1"/>
</dbReference>
<dbReference type="SUPFAM" id="SSF103473">
    <property type="entry name" value="MFS general substrate transporter"/>
    <property type="match status" value="1"/>
</dbReference>
<evidence type="ECO:0000256" key="1">
    <source>
        <dbReference type="ARBA" id="ARBA00004141"/>
    </source>
</evidence>
<dbReference type="Proteomes" id="UP000037505">
    <property type="component" value="Unassembled WGS sequence"/>
</dbReference>
<evidence type="ECO:0008006" key="10">
    <source>
        <dbReference type="Google" id="ProtNLM"/>
    </source>
</evidence>
<feature type="transmembrane region" description="Helical" evidence="7">
    <location>
        <begin position="375"/>
        <end position="396"/>
    </location>
</feature>
<dbReference type="PANTHER" id="PTHR43791:SF47">
    <property type="entry name" value="MAJOR FACILITATOR SUPERFAMILY (MFS) PROFILE DOMAIN-CONTAINING PROTEIN-RELATED"/>
    <property type="match status" value="1"/>
</dbReference>
<evidence type="ECO:0000256" key="2">
    <source>
        <dbReference type="ARBA" id="ARBA00008335"/>
    </source>
</evidence>
<evidence type="ECO:0000256" key="3">
    <source>
        <dbReference type="ARBA" id="ARBA00022448"/>
    </source>
</evidence>
<feature type="transmembrane region" description="Helical" evidence="7">
    <location>
        <begin position="467"/>
        <end position="486"/>
    </location>
</feature>
<dbReference type="OrthoDB" id="3639251at2759"/>
<proteinExistence type="inferred from homology"/>
<dbReference type="Gene3D" id="1.20.1250.20">
    <property type="entry name" value="MFS general substrate transporter like domains"/>
    <property type="match status" value="2"/>
</dbReference>
<reference evidence="8 9" key="1">
    <citation type="submission" date="2014-06" db="EMBL/GenBank/DDBJ databases">
        <title>The Genome of the Aflatoxigenic Filamentous Fungus Aspergillus nomius.</title>
        <authorList>
            <person name="Moore M.G."/>
            <person name="Shannon B.M."/>
            <person name="Brian M.M."/>
        </authorList>
    </citation>
    <scope>NUCLEOTIDE SEQUENCE [LARGE SCALE GENOMIC DNA]</scope>
    <source>
        <strain evidence="8 9">NRRL 13137</strain>
    </source>
</reference>
<keyword evidence="3" id="KW-0813">Transport</keyword>
<dbReference type="GO" id="GO:0016020">
    <property type="term" value="C:membrane"/>
    <property type="evidence" value="ECO:0007669"/>
    <property type="project" value="UniProtKB-SubCell"/>
</dbReference>
<evidence type="ECO:0000313" key="8">
    <source>
        <dbReference type="EMBL" id="KNG81031.1"/>
    </source>
</evidence>
<sequence>MNTKDKESKDVDEFIEDIDSAQAEQGAATSTDSKDVEEFTEKEQRKIIHKVDRRLVTGLGLLMGMCLMDRTNLGSASIAGMSEDLGLESGPKYSLVLLIFFVPYVLVQLPVNAIAQNISPRHFSSGVTVCWGVLMVGAAFVDEWWHLMIIRALLGAFESSLYASLLPLLSAWYTRYDVHKRFSISYFISCLVSALGPVLACGFMQMDGLSGLAGWRYIFLMEGVLNFVAAIIGWLLLVEYPKGSHKCWMFLTEKEEAFIIRHINADRADAAEQIQFDLRDFLRPAKDWKVFTYYDVFVSYFPSIPYSTSFTTNRLLNRLSTCVSYSIAFFLPIILVSKLKFGVTAAQALSTPPYIVAGIWMHITAWSGDRYHIRGPLVLSNCLLSTIGLALLGWVASPGVQYFGAILVTSGSNANVPTNLAWQANNIRGKWKRSFCNALLIMGGGAGGIVGSLVFRSQDAPTYRPGIIASIVASVITMVISVVLMLRMRVLNRKAATGTIVLEELAGFKYTL</sequence>
<keyword evidence="6 7" id="KW-0472">Membrane</keyword>
<feature type="transmembrane region" description="Helical" evidence="7">
    <location>
        <begin position="184"/>
        <end position="205"/>
    </location>
</feature>